<keyword evidence="5" id="KW-1185">Reference proteome</keyword>
<keyword evidence="1 2" id="KW-0238">DNA-binding</keyword>
<dbReference type="RefSeq" id="WP_170287714.1">
    <property type="nucleotide sequence ID" value="NZ_BAAALV010000002.1"/>
</dbReference>
<evidence type="ECO:0000259" key="3">
    <source>
        <dbReference type="PROSITE" id="PS50977"/>
    </source>
</evidence>
<dbReference type="InterPro" id="IPR001647">
    <property type="entry name" value="HTH_TetR"/>
</dbReference>
<feature type="domain" description="HTH tetR-type" evidence="3">
    <location>
        <begin position="11"/>
        <end position="71"/>
    </location>
</feature>
<feature type="DNA-binding region" description="H-T-H motif" evidence="2">
    <location>
        <begin position="34"/>
        <end position="53"/>
    </location>
</feature>
<sequence>MSEGLRERKARLNRRRMEKAAVDLAYEEGIGAVTVARVCSVAGVSRSTFFNYFPSLEEAIFGPPLEYDPALAERLLTTHHADLVVASSLIVTETVRGQANDDVTRRRLTLFAREPGTTSAVSWASYVSRERLIDVIRAWLDVHPELSRLPGEDSSTEARLIVAMSISIADEGIRELQEVDGDLVIDAEPYRRARRRLAAILAEPEGLHASE</sequence>
<gene>
    <name evidence="4" type="ORF">GCM10009688_13920</name>
</gene>
<reference evidence="5" key="1">
    <citation type="journal article" date="2019" name="Int. J. Syst. Evol. Microbiol.">
        <title>The Global Catalogue of Microorganisms (GCM) 10K type strain sequencing project: providing services to taxonomists for standard genome sequencing and annotation.</title>
        <authorList>
            <consortium name="The Broad Institute Genomics Platform"/>
            <consortium name="The Broad Institute Genome Sequencing Center for Infectious Disease"/>
            <person name="Wu L."/>
            <person name="Ma J."/>
        </authorList>
    </citation>
    <scope>NUCLEOTIDE SEQUENCE [LARGE SCALE GENOMIC DNA]</scope>
    <source>
        <strain evidence="5">JCM 13316</strain>
    </source>
</reference>
<evidence type="ECO:0000313" key="4">
    <source>
        <dbReference type="EMBL" id="GAA1910334.1"/>
    </source>
</evidence>
<proteinExistence type="predicted"/>
<evidence type="ECO:0000313" key="5">
    <source>
        <dbReference type="Proteomes" id="UP001500784"/>
    </source>
</evidence>
<comment type="caution">
    <text evidence="4">The sequence shown here is derived from an EMBL/GenBank/DDBJ whole genome shotgun (WGS) entry which is preliminary data.</text>
</comment>
<evidence type="ECO:0000256" key="2">
    <source>
        <dbReference type="PROSITE-ProRule" id="PRU00335"/>
    </source>
</evidence>
<dbReference type="InterPro" id="IPR009057">
    <property type="entry name" value="Homeodomain-like_sf"/>
</dbReference>
<evidence type="ECO:0000256" key="1">
    <source>
        <dbReference type="ARBA" id="ARBA00023125"/>
    </source>
</evidence>
<protein>
    <recommendedName>
        <fullName evidence="3">HTH tetR-type domain-containing protein</fullName>
    </recommendedName>
</protein>
<dbReference type="Gene3D" id="1.10.357.10">
    <property type="entry name" value="Tetracycline Repressor, domain 2"/>
    <property type="match status" value="1"/>
</dbReference>
<accession>A0ABP5ACM7</accession>
<dbReference type="PROSITE" id="PS50977">
    <property type="entry name" value="HTH_TETR_2"/>
    <property type="match status" value="1"/>
</dbReference>
<name>A0ABP5ACM7_9MICC</name>
<dbReference type="SUPFAM" id="SSF46689">
    <property type="entry name" value="Homeodomain-like"/>
    <property type="match status" value="1"/>
</dbReference>
<dbReference type="Pfam" id="PF00440">
    <property type="entry name" value="TetR_N"/>
    <property type="match status" value="1"/>
</dbReference>
<dbReference type="EMBL" id="BAAALV010000002">
    <property type="protein sequence ID" value="GAA1910334.1"/>
    <property type="molecule type" value="Genomic_DNA"/>
</dbReference>
<dbReference type="Proteomes" id="UP001500784">
    <property type="component" value="Unassembled WGS sequence"/>
</dbReference>
<organism evidence="4 5">
    <name type="scientific">Arthrobacter gandavensis</name>
    <dbReference type="NCBI Taxonomy" id="169960"/>
    <lineage>
        <taxon>Bacteria</taxon>
        <taxon>Bacillati</taxon>
        <taxon>Actinomycetota</taxon>
        <taxon>Actinomycetes</taxon>
        <taxon>Micrococcales</taxon>
        <taxon>Micrococcaceae</taxon>
        <taxon>Arthrobacter</taxon>
    </lineage>
</organism>